<feature type="transmembrane region" description="Helical" evidence="8">
    <location>
        <begin position="497"/>
        <end position="515"/>
    </location>
</feature>
<evidence type="ECO:0000256" key="1">
    <source>
        <dbReference type="ARBA" id="ARBA00004651"/>
    </source>
</evidence>
<dbReference type="OrthoDB" id="52797at2"/>
<keyword evidence="11" id="KW-1185">Reference proteome</keyword>
<dbReference type="InterPro" id="IPR005829">
    <property type="entry name" value="Sugar_transporter_CS"/>
</dbReference>
<sequence>MTPPPTPITLSSREKQMAFIGILTVLFLASINMTVVGSAMPRIISELGGFELYAWAFTIYSLVTTITIPIAGTLSDRLGRRPILLFGIVVFALGSAALAFVQDMNGLIALRGVQAIGGGALMAMAFTAIADIFTPIERGKYQGYTGAVWGVSSVVGPLVGGFLTDHVGWRSVFFVNLPFALLAGYFIWRYFRLPPSKPDAARGLDVIGIALLTTAVTALTLATSWGGAVHAWTSPTILGLLALTVVSGLAYARHSMKAAQPIVDLRLLRVPTISLGSLTGFLTSAAMFAAVMYLPLYMQGVRGTSATISGLALAPLMGGMVLSSTLSGRWVSRYARYKPVIVLGALVATVGMLLTATLGLHTPMWWAIALMVLTGVGLGGINAQLTLAIQVAAPPEEVGSATGSMQFYRQIGGTLAVSLYGALVAAYMARHLNGALPAEVDQLPAGVRAEVTDPNLLSNPDAIATLTRDLQASGQAELLEPVLTAAREVLAGSLSQVFLWSGLLMAAAFLTSLLLPELSLRGRGTAAKEQPEASASDLQRSAEPTPAND</sequence>
<keyword evidence="2" id="KW-0813">Transport</keyword>
<dbReference type="SUPFAM" id="SSF103473">
    <property type="entry name" value="MFS general substrate transporter"/>
    <property type="match status" value="1"/>
</dbReference>
<feature type="transmembrane region" description="Helical" evidence="8">
    <location>
        <begin position="113"/>
        <end position="134"/>
    </location>
</feature>
<feature type="transmembrane region" description="Helical" evidence="8">
    <location>
        <begin position="306"/>
        <end position="328"/>
    </location>
</feature>
<feature type="transmembrane region" description="Helical" evidence="8">
    <location>
        <begin position="407"/>
        <end position="429"/>
    </location>
</feature>
<dbReference type="InterPro" id="IPR011701">
    <property type="entry name" value="MFS"/>
</dbReference>
<dbReference type="Gene3D" id="1.20.1250.20">
    <property type="entry name" value="MFS general substrate transporter like domains"/>
    <property type="match status" value="1"/>
</dbReference>
<feature type="transmembrane region" description="Helical" evidence="8">
    <location>
        <begin position="231"/>
        <end position="252"/>
    </location>
</feature>
<evidence type="ECO:0000256" key="4">
    <source>
        <dbReference type="ARBA" id="ARBA00022692"/>
    </source>
</evidence>
<feature type="transmembrane region" description="Helical" evidence="8">
    <location>
        <begin position="83"/>
        <end position="101"/>
    </location>
</feature>
<dbReference type="GO" id="GO:0005886">
    <property type="term" value="C:plasma membrane"/>
    <property type="evidence" value="ECO:0007669"/>
    <property type="project" value="UniProtKB-SubCell"/>
</dbReference>
<dbReference type="RefSeq" id="WP_126352673.1">
    <property type="nucleotide sequence ID" value="NZ_CP086381.1"/>
</dbReference>
<feature type="region of interest" description="Disordered" evidence="7">
    <location>
        <begin position="524"/>
        <end position="549"/>
    </location>
</feature>
<proteinExistence type="predicted"/>
<dbReference type="AlphaFoldDB" id="A0A3S0IJT5"/>
<dbReference type="InterPro" id="IPR036259">
    <property type="entry name" value="MFS_trans_sf"/>
</dbReference>
<evidence type="ECO:0000256" key="7">
    <source>
        <dbReference type="SAM" id="MobiDB-lite"/>
    </source>
</evidence>
<dbReference type="Pfam" id="PF07690">
    <property type="entry name" value="MFS_1"/>
    <property type="match status" value="1"/>
</dbReference>
<dbReference type="PROSITE" id="PS50850">
    <property type="entry name" value="MFS"/>
    <property type="match status" value="1"/>
</dbReference>
<feature type="transmembrane region" description="Helical" evidence="8">
    <location>
        <begin position="52"/>
        <end position="71"/>
    </location>
</feature>
<dbReference type="Gene3D" id="1.20.1720.10">
    <property type="entry name" value="Multidrug resistance protein D"/>
    <property type="match status" value="1"/>
</dbReference>
<keyword evidence="4 8" id="KW-0812">Transmembrane</keyword>
<feature type="transmembrane region" description="Helical" evidence="8">
    <location>
        <begin position="273"/>
        <end position="294"/>
    </location>
</feature>
<evidence type="ECO:0000256" key="5">
    <source>
        <dbReference type="ARBA" id="ARBA00022989"/>
    </source>
</evidence>
<feature type="transmembrane region" description="Helical" evidence="8">
    <location>
        <begin position="364"/>
        <end position="387"/>
    </location>
</feature>
<comment type="caution">
    <text evidence="10">The sequence shown here is derived from an EMBL/GenBank/DDBJ whole genome shotgun (WGS) entry which is preliminary data.</text>
</comment>
<feature type="transmembrane region" description="Helical" evidence="8">
    <location>
        <begin position="146"/>
        <end position="163"/>
    </location>
</feature>
<dbReference type="Proteomes" id="UP000277766">
    <property type="component" value="Unassembled WGS sequence"/>
</dbReference>
<feature type="transmembrane region" description="Helical" evidence="8">
    <location>
        <begin position="340"/>
        <end position="358"/>
    </location>
</feature>
<organism evidence="10 11">
    <name type="scientific">Deinococcus radiophilus</name>
    <dbReference type="NCBI Taxonomy" id="32062"/>
    <lineage>
        <taxon>Bacteria</taxon>
        <taxon>Thermotogati</taxon>
        <taxon>Deinococcota</taxon>
        <taxon>Deinococci</taxon>
        <taxon>Deinococcales</taxon>
        <taxon>Deinococcaceae</taxon>
        <taxon>Deinococcus</taxon>
    </lineage>
</organism>
<gene>
    <name evidence="10" type="ORF">EJ104_10225</name>
</gene>
<dbReference type="CDD" id="cd17502">
    <property type="entry name" value="MFS_Azr1_MDR_like"/>
    <property type="match status" value="1"/>
</dbReference>
<keyword evidence="6 8" id="KW-0472">Membrane</keyword>
<dbReference type="InterPro" id="IPR020846">
    <property type="entry name" value="MFS_dom"/>
</dbReference>
<evidence type="ECO:0000313" key="10">
    <source>
        <dbReference type="EMBL" id="RTR25591.1"/>
    </source>
</evidence>
<dbReference type="GO" id="GO:0022857">
    <property type="term" value="F:transmembrane transporter activity"/>
    <property type="evidence" value="ECO:0007669"/>
    <property type="project" value="InterPro"/>
</dbReference>
<evidence type="ECO:0000313" key="11">
    <source>
        <dbReference type="Proteomes" id="UP000277766"/>
    </source>
</evidence>
<feature type="domain" description="Major facilitator superfamily (MFS) profile" evidence="9">
    <location>
        <begin position="18"/>
        <end position="519"/>
    </location>
</feature>
<protein>
    <submittedName>
        <fullName evidence="10">MFS transporter</fullName>
    </submittedName>
</protein>
<keyword evidence="5 8" id="KW-1133">Transmembrane helix</keyword>
<feature type="transmembrane region" description="Helical" evidence="8">
    <location>
        <begin position="169"/>
        <end position="191"/>
    </location>
</feature>
<dbReference type="FunFam" id="1.20.1720.10:FF:000004">
    <property type="entry name" value="EmrB/QacA family drug resistance transporter"/>
    <property type="match status" value="1"/>
</dbReference>
<reference evidence="10 11" key="1">
    <citation type="submission" date="2018-12" db="EMBL/GenBank/DDBJ databases">
        <title>Deinococcus radiophilus ATCC 27603 genome sequencing and assembly.</title>
        <authorList>
            <person name="Maclea K.S."/>
            <person name="Maynard C.R."/>
        </authorList>
    </citation>
    <scope>NUCLEOTIDE SEQUENCE [LARGE SCALE GENOMIC DNA]</scope>
    <source>
        <strain evidence="10 11">ATCC 27603</strain>
    </source>
</reference>
<accession>A0A3S0IJT5</accession>
<feature type="transmembrane region" description="Helical" evidence="8">
    <location>
        <begin position="18"/>
        <end position="40"/>
    </location>
</feature>
<comment type="subcellular location">
    <subcellularLocation>
        <location evidence="1">Cell membrane</location>
        <topology evidence="1">Multi-pass membrane protein</topology>
    </subcellularLocation>
</comment>
<keyword evidence="3" id="KW-1003">Cell membrane</keyword>
<evidence type="ECO:0000256" key="2">
    <source>
        <dbReference type="ARBA" id="ARBA00022448"/>
    </source>
</evidence>
<dbReference type="PANTHER" id="PTHR23501">
    <property type="entry name" value="MAJOR FACILITATOR SUPERFAMILY"/>
    <property type="match status" value="1"/>
</dbReference>
<evidence type="ECO:0000256" key="6">
    <source>
        <dbReference type="ARBA" id="ARBA00023136"/>
    </source>
</evidence>
<evidence type="ECO:0000256" key="3">
    <source>
        <dbReference type="ARBA" id="ARBA00022475"/>
    </source>
</evidence>
<dbReference type="EMBL" id="RXPE01000024">
    <property type="protein sequence ID" value="RTR25591.1"/>
    <property type="molecule type" value="Genomic_DNA"/>
</dbReference>
<evidence type="ECO:0000256" key="8">
    <source>
        <dbReference type="SAM" id="Phobius"/>
    </source>
</evidence>
<evidence type="ECO:0000259" key="9">
    <source>
        <dbReference type="PROSITE" id="PS50850"/>
    </source>
</evidence>
<dbReference type="PROSITE" id="PS00216">
    <property type="entry name" value="SUGAR_TRANSPORT_1"/>
    <property type="match status" value="1"/>
</dbReference>
<name>A0A3S0IJT5_9DEIO</name>
<dbReference type="PANTHER" id="PTHR23501:SF197">
    <property type="entry name" value="COMD"/>
    <property type="match status" value="1"/>
</dbReference>
<feature type="transmembrane region" description="Helical" evidence="8">
    <location>
        <begin position="203"/>
        <end position="225"/>
    </location>
</feature>